<reference evidence="3" key="1">
    <citation type="submission" date="2013-11" db="EMBL/GenBank/DDBJ databases">
        <title>Genome sequence of the fusiform rust pathogen reveals effectors for host alternation and coevolution with pine.</title>
        <authorList>
            <consortium name="DOE Joint Genome Institute"/>
            <person name="Smith K."/>
            <person name="Pendleton A."/>
            <person name="Kubisiak T."/>
            <person name="Anderson C."/>
            <person name="Salamov A."/>
            <person name="Aerts A."/>
            <person name="Riley R."/>
            <person name="Clum A."/>
            <person name="Lindquist E."/>
            <person name="Ence D."/>
            <person name="Campbell M."/>
            <person name="Kronenberg Z."/>
            <person name="Feau N."/>
            <person name="Dhillon B."/>
            <person name="Hamelin R."/>
            <person name="Burleigh J."/>
            <person name="Smith J."/>
            <person name="Yandell M."/>
            <person name="Nelson C."/>
            <person name="Grigoriev I."/>
            <person name="Davis J."/>
        </authorList>
    </citation>
    <scope>NUCLEOTIDE SEQUENCE</scope>
    <source>
        <strain evidence="3">G11</strain>
    </source>
</reference>
<name>A0A9P6T643_9BASI</name>
<keyword evidence="4" id="KW-1185">Reference proteome</keyword>
<dbReference type="OrthoDB" id="3357341at2759"/>
<evidence type="ECO:0000256" key="1">
    <source>
        <dbReference type="SAM" id="MobiDB-lite"/>
    </source>
</evidence>
<feature type="compositionally biased region" description="Polar residues" evidence="1">
    <location>
        <begin position="37"/>
        <end position="47"/>
    </location>
</feature>
<comment type="caution">
    <text evidence="3">The sequence shown here is derived from an EMBL/GenBank/DDBJ whole genome shotgun (WGS) entry which is preliminary data.</text>
</comment>
<organism evidence="3 4">
    <name type="scientific">Cronartium quercuum f. sp. fusiforme G11</name>
    <dbReference type="NCBI Taxonomy" id="708437"/>
    <lineage>
        <taxon>Eukaryota</taxon>
        <taxon>Fungi</taxon>
        <taxon>Dikarya</taxon>
        <taxon>Basidiomycota</taxon>
        <taxon>Pucciniomycotina</taxon>
        <taxon>Pucciniomycetes</taxon>
        <taxon>Pucciniales</taxon>
        <taxon>Coleosporiaceae</taxon>
        <taxon>Cronartium</taxon>
    </lineage>
</organism>
<feature type="chain" id="PRO_5040237434" evidence="2">
    <location>
        <begin position="27"/>
        <end position="134"/>
    </location>
</feature>
<protein>
    <submittedName>
        <fullName evidence="3">Uncharacterized protein</fullName>
    </submittedName>
</protein>
<feature type="signal peptide" evidence="2">
    <location>
        <begin position="1"/>
        <end position="26"/>
    </location>
</feature>
<evidence type="ECO:0000256" key="2">
    <source>
        <dbReference type="SAM" id="SignalP"/>
    </source>
</evidence>
<gene>
    <name evidence="3" type="ORF">CROQUDRAFT_665729</name>
</gene>
<accession>A0A9P6T643</accession>
<dbReference type="AlphaFoldDB" id="A0A9P6T643"/>
<proteinExistence type="predicted"/>
<keyword evidence="2" id="KW-0732">Signal</keyword>
<feature type="non-terminal residue" evidence="3">
    <location>
        <position position="134"/>
    </location>
</feature>
<feature type="region of interest" description="Disordered" evidence="1">
    <location>
        <begin position="31"/>
        <end position="59"/>
    </location>
</feature>
<sequence length="134" mass="14895">MKVIHNYHQLGLEVVILLSLLAFTESWSDYENRRPSEQASPPNNIQPLPQPTSLPPAQIDSVSTEPNEILVTESCTIDALVDLGLKLLSDPLLLYVYVHAPTPSTLSKAVKVAESIKRTRAKKFGEDLQQYVVD</sequence>
<evidence type="ECO:0000313" key="3">
    <source>
        <dbReference type="EMBL" id="KAG0140034.1"/>
    </source>
</evidence>
<dbReference type="EMBL" id="MU167485">
    <property type="protein sequence ID" value="KAG0140034.1"/>
    <property type="molecule type" value="Genomic_DNA"/>
</dbReference>
<dbReference type="Proteomes" id="UP000886653">
    <property type="component" value="Unassembled WGS sequence"/>
</dbReference>
<evidence type="ECO:0000313" key="4">
    <source>
        <dbReference type="Proteomes" id="UP000886653"/>
    </source>
</evidence>